<keyword evidence="2" id="KW-1185">Reference proteome</keyword>
<sequence length="192" mass="22067">MVYYFSSSVVDPPAIIYMGRDKEENEDLIKHGWEEDVWYETSMNVITDFHVHPHSSAHVYLRLQFGQSWENIPTSLLTDLGQLVKANSIAGILGMLHHDLQQNQPKILKKNSKDQILSTDLINTADTENSSINLFFEEERFEEPLEYDVEAVSIDMNDVLVIEEFFEISNFRQDNKVINESSSSAIHASNED</sequence>
<reference evidence="1" key="1">
    <citation type="submission" date="2021-06" db="EMBL/GenBank/DDBJ databases">
        <authorList>
            <person name="Kallberg Y."/>
            <person name="Tangrot J."/>
            <person name="Rosling A."/>
        </authorList>
    </citation>
    <scope>NUCLEOTIDE SEQUENCE</scope>
    <source>
        <strain evidence="1">AU212A</strain>
    </source>
</reference>
<gene>
    <name evidence="1" type="ORF">SCALOS_LOCUS488</name>
</gene>
<evidence type="ECO:0000313" key="1">
    <source>
        <dbReference type="EMBL" id="CAG8439049.1"/>
    </source>
</evidence>
<protein>
    <submittedName>
        <fullName evidence="1">11149_t:CDS:1</fullName>
    </submittedName>
</protein>
<proteinExistence type="predicted"/>
<comment type="caution">
    <text evidence="1">The sequence shown here is derived from an EMBL/GenBank/DDBJ whole genome shotgun (WGS) entry which is preliminary data.</text>
</comment>
<dbReference type="EMBL" id="CAJVPM010000235">
    <property type="protein sequence ID" value="CAG8439049.1"/>
    <property type="molecule type" value="Genomic_DNA"/>
</dbReference>
<accession>A0ACA9JVT4</accession>
<evidence type="ECO:0000313" key="2">
    <source>
        <dbReference type="Proteomes" id="UP000789860"/>
    </source>
</evidence>
<organism evidence="1 2">
    <name type="scientific">Scutellospora calospora</name>
    <dbReference type="NCBI Taxonomy" id="85575"/>
    <lineage>
        <taxon>Eukaryota</taxon>
        <taxon>Fungi</taxon>
        <taxon>Fungi incertae sedis</taxon>
        <taxon>Mucoromycota</taxon>
        <taxon>Glomeromycotina</taxon>
        <taxon>Glomeromycetes</taxon>
        <taxon>Diversisporales</taxon>
        <taxon>Gigasporaceae</taxon>
        <taxon>Scutellospora</taxon>
    </lineage>
</organism>
<name>A0ACA9JVT4_9GLOM</name>
<dbReference type="Proteomes" id="UP000789860">
    <property type="component" value="Unassembled WGS sequence"/>
</dbReference>